<evidence type="ECO:0000256" key="1">
    <source>
        <dbReference type="ARBA" id="ARBA00007484"/>
    </source>
</evidence>
<dbReference type="EMBL" id="PCSR01000087">
    <property type="protein sequence ID" value="PIP52961.1"/>
    <property type="molecule type" value="Genomic_DNA"/>
</dbReference>
<keyword evidence="2" id="KW-0227">DNA damage</keyword>
<name>A0A2H0B5R1_9BACT</name>
<evidence type="ECO:0000256" key="5">
    <source>
        <dbReference type="ARBA" id="ARBA00023204"/>
    </source>
</evidence>
<organism evidence="9 10">
    <name type="scientific">Candidatus Beckwithbacteria bacterium CG23_combo_of_CG06-09_8_20_14_all_34_8</name>
    <dbReference type="NCBI Taxonomy" id="1974497"/>
    <lineage>
        <taxon>Bacteria</taxon>
        <taxon>Candidatus Beckwithiibacteriota</taxon>
    </lineage>
</organism>
<comment type="caution">
    <text evidence="9">The sequence shown here is derived from an EMBL/GenBank/DDBJ whole genome shotgun (WGS) entry which is preliminary data.</text>
</comment>
<dbReference type="InterPro" id="IPR015927">
    <property type="entry name" value="Peptidase_S24_S26A/B/C"/>
</dbReference>
<dbReference type="InterPro" id="IPR050077">
    <property type="entry name" value="LexA_repressor"/>
</dbReference>
<dbReference type="Gene3D" id="2.10.109.10">
    <property type="entry name" value="Umud Fragment, subunit A"/>
    <property type="match status" value="1"/>
</dbReference>
<evidence type="ECO:0000256" key="7">
    <source>
        <dbReference type="RuleBase" id="RU003991"/>
    </source>
</evidence>
<dbReference type="PRINTS" id="PR00726">
    <property type="entry name" value="LEXASERPTASE"/>
</dbReference>
<dbReference type="Proteomes" id="UP000229459">
    <property type="component" value="Unassembled WGS sequence"/>
</dbReference>
<keyword evidence="5" id="KW-0234">DNA repair</keyword>
<gene>
    <name evidence="9" type="ORF">COX08_03615</name>
</gene>
<dbReference type="GO" id="GO:0003677">
    <property type="term" value="F:DNA binding"/>
    <property type="evidence" value="ECO:0007669"/>
    <property type="project" value="InterPro"/>
</dbReference>
<keyword evidence="3 7" id="KW-0378">Hydrolase</keyword>
<protein>
    <recommendedName>
        <fullName evidence="8">Peptidase S24/S26A/S26B/S26C domain-containing protein</fullName>
    </recommendedName>
</protein>
<reference evidence="9 10" key="1">
    <citation type="submission" date="2017-09" db="EMBL/GenBank/DDBJ databases">
        <title>Depth-based differentiation of microbial function through sediment-hosted aquifers and enrichment of novel symbionts in the deep terrestrial subsurface.</title>
        <authorList>
            <person name="Probst A.J."/>
            <person name="Ladd B."/>
            <person name="Jarett J.K."/>
            <person name="Geller-Mcgrath D.E."/>
            <person name="Sieber C.M."/>
            <person name="Emerson J.B."/>
            <person name="Anantharaman K."/>
            <person name="Thomas B.C."/>
            <person name="Malmstrom R."/>
            <person name="Stieglmeier M."/>
            <person name="Klingl A."/>
            <person name="Woyke T."/>
            <person name="Ryan C.M."/>
            <person name="Banfield J.F."/>
        </authorList>
    </citation>
    <scope>NUCLEOTIDE SEQUENCE [LARGE SCALE GENOMIC DNA]</scope>
    <source>
        <strain evidence="9">CG23_combo_of_CG06-09_8_20_14_all_34_8</strain>
    </source>
</reference>
<dbReference type="PANTHER" id="PTHR33516">
    <property type="entry name" value="LEXA REPRESSOR"/>
    <property type="match status" value="1"/>
</dbReference>
<dbReference type="AlphaFoldDB" id="A0A2H0B5R1"/>
<dbReference type="GO" id="GO:0006281">
    <property type="term" value="P:DNA repair"/>
    <property type="evidence" value="ECO:0007669"/>
    <property type="project" value="UniProtKB-KW"/>
</dbReference>
<dbReference type="Pfam" id="PF00717">
    <property type="entry name" value="Peptidase_S24"/>
    <property type="match status" value="1"/>
</dbReference>
<accession>A0A2H0B5R1</accession>
<dbReference type="SUPFAM" id="SSF51306">
    <property type="entry name" value="LexA/Signal peptidase"/>
    <property type="match status" value="1"/>
</dbReference>
<dbReference type="InterPro" id="IPR039418">
    <property type="entry name" value="LexA-like"/>
</dbReference>
<feature type="domain" description="Peptidase S24/S26A/S26B/S26C" evidence="8">
    <location>
        <begin position="69"/>
        <end position="182"/>
    </location>
</feature>
<dbReference type="CDD" id="cd06529">
    <property type="entry name" value="S24_LexA-like"/>
    <property type="match status" value="1"/>
</dbReference>
<dbReference type="InterPro" id="IPR036286">
    <property type="entry name" value="LexA/Signal_pep-like_sf"/>
</dbReference>
<dbReference type="GO" id="GO:0016787">
    <property type="term" value="F:hydrolase activity"/>
    <property type="evidence" value="ECO:0007669"/>
    <property type="project" value="UniProtKB-KW"/>
</dbReference>
<evidence type="ECO:0000256" key="6">
    <source>
        <dbReference type="ARBA" id="ARBA00023236"/>
    </source>
</evidence>
<dbReference type="GO" id="GO:0006355">
    <property type="term" value="P:regulation of DNA-templated transcription"/>
    <property type="evidence" value="ECO:0007669"/>
    <property type="project" value="InterPro"/>
</dbReference>
<evidence type="ECO:0000256" key="2">
    <source>
        <dbReference type="ARBA" id="ARBA00022763"/>
    </source>
</evidence>
<keyword evidence="6" id="KW-0742">SOS response</keyword>
<proteinExistence type="inferred from homology"/>
<evidence type="ECO:0000259" key="8">
    <source>
        <dbReference type="Pfam" id="PF00717"/>
    </source>
</evidence>
<comment type="similarity">
    <text evidence="1 7">Belongs to the peptidase S24 family.</text>
</comment>
<sequence length="190" mass="21556">MTIDKAKRELQQFFRRQGRLPSYSEMCKLFGFASKRASFILASKLIEAGILLKDEMGKLIPGKEFLAIPLLGTIKAGLPQEEYQNFMKSITIDQFLIKRPESCYALQVRGDSMTDAGIFEGDIVIIDKGKTPRINDIVVAQIDNKFTLKHFKYKQGKIVLMPANSKYKPLYPSDSLVIFGVVTSVIRKYH</sequence>
<evidence type="ECO:0000313" key="10">
    <source>
        <dbReference type="Proteomes" id="UP000229459"/>
    </source>
</evidence>
<dbReference type="InterPro" id="IPR006197">
    <property type="entry name" value="Peptidase_S24_LexA"/>
</dbReference>
<keyword evidence="4 7" id="KW-0068">Autocatalytic cleavage</keyword>
<evidence type="ECO:0000256" key="3">
    <source>
        <dbReference type="ARBA" id="ARBA00022801"/>
    </source>
</evidence>
<evidence type="ECO:0000256" key="4">
    <source>
        <dbReference type="ARBA" id="ARBA00022813"/>
    </source>
</evidence>
<evidence type="ECO:0000313" key="9">
    <source>
        <dbReference type="EMBL" id="PIP52961.1"/>
    </source>
</evidence>
<dbReference type="PANTHER" id="PTHR33516:SF2">
    <property type="entry name" value="LEXA REPRESSOR-RELATED"/>
    <property type="match status" value="1"/>
</dbReference>
<dbReference type="GO" id="GO:0009432">
    <property type="term" value="P:SOS response"/>
    <property type="evidence" value="ECO:0007669"/>
    <property type="project" value="UniProtKB-KW"/>
</dbReference>